<sequence length="106" mass="11900">MRARMFLRKTSCAVNNITVQAELNKFKTKSKCHYAELTKLDVMDALVRGDETIITVLLMTCVGYGHDFAADFSSFKDYQHRPLTVKGSTAKDKETGRRSSSVESDS</sequence>
<evidence type="ECO:0000256" key="1">
    <source>
        <dbReference type="SAM" id="MobiDB-lite"/>
    </source>
</evidence>
<dbReference type="HOGENOM" id="CLU_2224183_0_0_1"/>
<proteinExistence type="predicted"/>
<organism evidence="3 4">
    <name type="scientific">Piloderma croceum (strain F 1598)</name>
    <dbReference type="NCBI Taxonomy" id="765440"/>
    <lineage>
        <taxon>Eukaryota</taxon>
        <taxon>Fungi</taxon>
        <taxon>Dikarya</taxon>
        <taxon>Basidiomycota</taxon>
        <taxon>Agaricomycotina</taxon>
        <taxon>Agaricomycetes</taxon>
        <taxon>Agaricomycetidae</taxon>
        <taxon>Atheliales</taxon>
        <taxon>Atheliaceae</taxon>
        <taxon>Piloderma</taxon>
    </lineage>
</organism>
<gene>
    <name evidence="3" type="ORF">PILCRDRAFT_810681</name>
</gene>
<name>A0A0C3BXY3_PILCF</name>
<evidence type="ECO:0000313" key="4">
    <source>
        <dbReference type="Proteomes" id="UP000054166"/>
    </source>
</evidence>
<feature type="domain" description="DUF6697" evidence="2">
    <location>
        <begin position="1"/>
        <end position="72"/>
    </location>
</feature>
<protein>
    <recommendedName>
        <fullName evidence="2">DUF6697 domain-containing protein</fullName>
    </recommendedName>
</protein>
<dbReference type="EMBL" id="KN832971">
    <property type="protein sequence ID" value="KIM91413.1"/>
    <property type="molecule type" value="Genomic_DNA"/>
</dbReference>
<reference evidence="4" key="2">
    <citation type="submission" date="2015-01" db="EMBL/GenBank/DDBJ databases">
        <title>Evolutionary Origins and Diversification of the Mycorrhizal Mutualists.</title>
        <authorList>
            <consortium name="DOE Joint Genome Institute"/>
            <consortium name="Mycorrhizal Genomics Consortium"/>
            <person name="Kohler A."/>
            <person name="Kuo A."/>
            <person name="Nagy L.G."/>
            <person name="Floudas D."/>
            <person name="Copeland A."/>
            <person name="Barry K.W."/>
            <person name="Cichocki N."/>
            <person name="Veneault-Fourrey C."/>
            <person name="LaButti K."/>
            <person name="Lindquist E.A."/>
            <person name="Lipzen A."/>
            <person name="Lundell T."/>
            <person name="Morin E."/>
            <person name="Murat C."/>
            <person name="Riley R."/>
            <person name="Ohm R."/>
            <person name="Sun H."/>
            <person name="Tunlid A."/>
            <person name="Henrissat B."/>
            <person name="Grigoriev I.V."/>
            <person name="Hibbett D.S."/>
            <person name="Martin F."/>
        </authorList>
    </citation>
    <scope>NUCLEOTIDE SEQUENCE [LARGE SCALE GENOMIC DNA]</scope>
    <source>
        <strain evidence="4">F 1598</strain>
    </source>
</reference>
<evidence type="ECO:0000259" key="2">
    <source>
        <dbReference type="Pfam" id="PF20411"/>
    </source>
</evidence>
<feature type="region of interest" description="Disordered" evidence="1">
    <location>
        <begin position="86"/>
        <end position="106"/>
    </location>
</feature>
<reference evidence="3 4" key="1">
    <citation type="submission" date="2014-04" db="EMBL/GenBank/DDBJ databases">
        <authorList>
            <consortium name="DOE Joint Genome Institute"/>
            <person name="Kuo A."/>
            <person name="Tarkka M."/>
            <person name="Buscot F."/>
            <person name="Kohler A."/>
            <person name="Nagy L.G."/>
            <person name="Floudas D."/>
            <person name="Copeland A."/>
            <person name="Barry K.W."/>
            <person name="Cichocki N."/>
            <person name="Veneault-Fourrey C."/>
            <person name="LaButti K."/>
            <person name="Lindquist E.A."/>
            <person name="Lipzen A."/>
            <person name="Lundell T."/>
            <person name="Morin E."/>
            <person name="Murat C."/>
            <person name="Sun H."/>
            <person name="Tunlid A."/>
            <person name="Henrissat B."/>
            <person name="Grigoriev I.V."/>
            <person name="Hibbett D.S."/>
            <person name="Martin F."/>
            <person name="Nordberg H.P."/>
            <person name="Cantor M.N."/>
            <person name="Hua S.X."/>
        </authorList>
    </citation>
    <scope>NUCLEOTIDE SEQUENCE [LARGE SCALE GENOMIC DNA]</scope>
    <source>
        <strain evidence="3 4">F 1598</strain>
    </source>
</reference>
<dbReference type="InParanoid" id="A0A0C3BXY3"/>
<dbReference type="Pfam" id="PF20411">
    <property type="entry name" value="DUF6697"/>
    <property type="match status" value="1"/>
</dbReference>
<dbReference type="Proteomes" id="UP000054166">
    <property type="component" value="Unassembled WGS sequence"/>
</dbReference>
<dbReference type="InterPro" id="IPR046520">
    <property type="entry name" value="DUF6697"/>
</dbReference>
<dbReference type="AlphaFoldDB" id="A0A0C3BXY3"/>
<keyword evidence="4" id="KW-1185">Reference proteome</keyword>
<accession>A0A0C3BXY3</accession>
<evidence type="ECO:0000313" key="3">
    <source>
        <dbReference type="EMBL" id="KIM91413.1"/>
    </source>
</evidence>